<feature type="domain" description="HNH" evidence="1">
    <location>
        <begin position="66"/>
        <end position="93"/>
    </location>
</feature>
<evidence type="ECO:0000313" key="2">
    <source>
        <dbReference type="EMBL" id="TYC54328.1"/>
    </source>
</evidence>
<reference evidence="2 3" key="1">
    <citation type="submission" date="2019-01" db="EMBL/GenBank/DDBJ databases">
        <title>Zoogloea oleivorans genome sequencing and assembly.</title>
        <authorList>
            <person name="Tancsics A."/>
            <person name="Farkas M."/>
            <person name="Kriszt B."/>
            <person name="Maroti G."/>
            <person name="Horvath B."/>
        </authorList>
    </citation>
    <scope>NUCLEOTIDE SEQUENCE [LARGE SCALE GENOMIC DNA]</scope>
    <source>
        <strain evidence="2 3">Buc</strain>
    </source>
</reference>
<dbReference type="InterPro" id="IPR002711">
    <property type="entry name" value="HNH"/>
</dbReference>
<keyword evidence="3" id="KW-1185">Reference proteome</keyword>
<proteinExistence type="predicted"/>
<dbReference type="EMBL" id="SDKK01000022">
    <property type="protein sequence ID" value="TYC54328.1"/>
    <property type="molecule type" value="Genomic_DNA"/>
</dbReference>
<dbReference type="AlphaFoldDB" id="A0A6C2CKE5"/>
<dbReference type="GO" id="GO:0008270">
    <property type="term" value="F:zinc ion binding"/>
    <property type="evidence" value="ECO:0007669"/>
    <property type="project" value="InterPro"/>
</dbReference>
<dbReference type="OrthoDB" id="9802901at2"/>
<sequence length="128" mass="14631">MKDRTQRMPSYKVELSIYERDGWHCRFCQSPITSKEARKKMHLLLPMAARWGKANSEKHRGLSILESTLDHLLPHSRGGDNSLENLVAACGPCQFGRGNFTLEEVGLNNPFSRPPINDNWDGLRRLVK</sequence>
<name>A0A6C2CKE5_9RHOO</name>
<protein>
    <recommendedName>
        <fullName evidence="1">HNH domain-containing protein</fullName>
    </recommendedName>
</protein>
<dbReference type="GO" id="GO:0003676">
    <property type="term" value="F:nucleic acid binding"/>
    <property type="evidence" value="ECO:0007669"/>
    <property type="project" value="InterPro"/>
</dbReference>
<organism evidence="2 3">
    <name type="scientific">Zoogloea oleivorans</name>
    <dbReference type="NCBI Taxonomy" id="1552750"/>
    <lineage>
        <taxon>Bacteria</taxon>
        <taxon>Pseudomonadati</taxon>
        <taxon>Pseudomonadota</taxon>
        <taxon>Betaproteobacteria</taxon>
        <taxon>Rhodocyclales</taxon>
        <taxon>Zoogloeaceae</taxon>
        <taxon>Zoogloea</taxon>
    </lineage>
</organism>
<dbReference type="Gene3D" id="1.10.30.50">
    <property type="match status" value="1"/>
</dbReference>
<dbReference type="Proteomes" id="UP000389128">
    <property type="component" value="Unassembled WGS sequence"/>
</dbReference>
<evidence type="ECO:0000313" key="3">
    <source>
        <dbReference type="Proteomes" id="UP000389128"/>
    </source>
</evidence>
<dbReference type="InterPro" id="IPR052892">
    <property type="entry name" value="NA-targeting_endonuclease"/>
</dbReference>
<evidence type="ECO:0000259" key="1">
    <source>
        <dbReference type="Pfam" id="PF01844"/>
    </source>
</evidence>
<dbReference type="InterPro" id="IPR003615">
    <property type="entry name" value="HNH_nuc"/>
</dbReference>
<accession>A0A6C2CKE5</accession>
<dbReference type="PANTHER" id="PTHR33877">
    <property type="entry name" value="SLL1193 PROTEIN"/>
    <property type="match status" value="1"/>
</dbReference>
<dbReference type="Pfam" id="PF01844">
    <property type="entry name" value="HNH"/>
    <property type="match status" value="1"/>
</dbReference>
<dbReference type="GO" id="GO:0004519">
    <property type="term" value="F:endonuclease activity"/>
    <property type="evidence" value="ECO:0007669"/>
    <property type="project" value="InterPro"/>
</dbReference>
<comment type="caution">
    <text evidence="2">The sequence shown here is derived from an EMBL/GenBank/DDBJ whole genome shotgun (WGS) entry which is preliminary data.</text>
</comment>
<dbReference type="PANTHER" id="PTHR33877:SF2">
    <property type="entry name" value="OS07G0170200 PROTEIN"/>
    <property type="match status" value="1"/>
</dbReference>
<dbReference type="CDD" id="cd00085">
    <property type="entry name" value="HNHc"/>
    <property type="match status" value="1"/>
</dbReference>
<gene>
    <name evidence="2" type="ORF">ETQ85_19575</name>
</gene>